<feature type="domain" description="FAT" evidence="4">
    <location>
        <begin position="2626"/>
        <end position="3157"/>
    </location>
</feature>
<dbReference type="InterPro" id="IPR046807">
    <property type="entry name" value="Tra1_central"/>
</dbReference>
<dbReference type="GO" id="GO:0006281">
    <property type="term" value="P:DNA repair"/>
    <property type="evidence" value="ECO:0007669"/>
    <property type="project" value="TreeGrafter"/>
</dbReference>
<dbReference type="PANTHER" id="PTHR11139">
    <property type="entry name" value="ATAXIA TELANGIECTASIA MUTATED ATM -RELATED"/>
    <property type="match status" value="1"/>
</dbReference>
<proteinExistence type="inferred from homology"/>
<name>A0A2P6V3U7_9CHLO</name>
<sequence>MSACHGILAADCEENGMISQRILFEVHKTYKQALEEQSKPFFSWLEQLYSNLPEQYLSSVEQPEGAPGGQVPANRSFKLASEVALMIVFLFQCYPRRLQEHAATLLPLMVKVASIPGPVLSGVEDTKMSTYNDFRMAQIKSLAFLTVIARSQNLQPLMQPHKDAICGAIVRVMQTVPDVLSTRKELLIALRNILPTPFRGGLLHKMDVLLDEQVLLGASRTCIEGLRPLAYSTLAELVASCKSELSFDQLAKVVHIFTRIAHDCTIPAVLQSTSLRLLYNLIETIFQRRADARTSELYRGLLSSVLECFVRKLGALRAQVSRIIKGVEANRASEQDAAIAPADEANDGKPAAAAGCSDEAAVAAVNSAEDKEVFPVLLPALSFGPRDKEVSEFRSLLHTVFSCLKSVLYCMVAFHTNRGLQAPLAFPVKTWSVRIGDVRIVSRLITFGLPALAFYEAVPHPSVDMREQFADLFTVLQDGRDFADVVSPKLPFLFEMASKNRYYFHVIRHLVEGEAAVRAGVNRYMVALLLQFIVAEKKLEALQDGIESGRLVGDMLEMCFSMLPRIQLHDVQKAAQLAQVGIPVAERVLLQHILDVTKALYQGLSWGGAGREACMRLLRSLFYNMALGKFLDVQAAFGVSGLHAKLVDASLDLLQGPAVTPTQEELAAELCLLAPARLEHLIPPMPRMMHAVLRALHGSDQSVSVALKVLDLWVDSFNPEFIERSMAGVIRQLMLSLWGHIQPHPNPHGTKVAEIMGKLGGRSRQWLLEGLSNEYKAIPEYGLRIILAFSPRTSFLVPLDRCVQFAMAAIKQGTSAHQQENAIRLVHVCLATLMKVGLPKAVAMETQVAVSALHESLFSQGPVPAIGSGTWSSQLGVKTRKQHSAEQHMLVSLLLTTMASARREGGGAYAHGVCRHFALLLASGWGAQQAPPLPPSSKYSRYPVLQDGMPAKVTALKHLHPNTVLEAFQEGFALSSAEEREAVLDCLVVFLDTLEAVTSAQGELAAQPLEHPASGATETTLREQAAAPGTDAKAALGRFGAAVTDLAARAIHCCYGGNWPSRLGGVAALHRLVLRLPAAALPRLAPMAAKALFAVLRILPESAGAEQDISSVLMALLQRCGPGEAAPPAAEAGSEIATARSTTVSDLLKPIMKAFDSILERRLLPIRSIMAQSNHAHSVAFILRTCAPELALRSEPIIYITEACTAMEMSDAAIGATASFRGAPVRTEAIVRLRTACLQVLTAAIGWQGFREAEAVPARVDTPPVATGDNAINLVKLRERLLKVLIVELGSQHDAIIAVAKKGVLLALEHNMLPKPILQEALKPILTDLAFYNRINLRLLRHLHRLLDLLSGQFNVTLGDKLSEHLKKWIDVSNVLQTPQPVSWAQGTEWEVAAGMLDIFHKLPSQAKKFLETQGERPGIVVLTIGLEESLPKLPGPVIPSKLCVAYFLDSTSRLANDCYFSRLLDIVRRPVGATLLKALSEAEGQLAAVFTPKADADAEATASAQLNCVHLVHTMAKLLPGWLPQPLFNVALQRWRSADFKARLASASFLPLPQRLESKWLAKIMLHYVEHHHDAFAALLDMMVVFSSPMAVDFTFLKSFISRVVTQNFSVDRKREVIKHWLDAYRGQDLDQDQSVNVLQHLINPLISWVVQHDESEVLSTEVVQSLVADVFQNPEKGGPSEQIQMELVQLCTTLIQHAHPLFQEHRKELIQFGWWTLKYDNIAKPYAFLCVAHFFKAFPTPEKIMLQVYVALCRLSQNSEAAPKDAVRKGIDIMIPNLARAAAADAPVIGPVLVDTGDSIMSKDSTASGAAASGAAGGVVGGGASGPSAAPSYARFLKRVLSEDGHVSVTLVHLLQVIVRNRDMFFQSRVLFMTTMVNVITRLGLPGNSTLENRYLSVDIASTLFYWDHLATQEAVQSGGESAGQQAKGEAATAQVKPEPMEAMMTVPPSGSAAAQQQPATSTQPGSEAEQASRADPSRLTSGTTEMIVNFLLRMAFVSCDPRDRDEAGWRRLHMHCMKIIADAARLCKPCTLKLHYFEKFLAQNLQHQAGAVQQGQQTMQEPVAALMTGLHIAEIYMEHQPEIFIEYCAMQLAIMLEPALVSPSPAPVRLLSLIMRRLVSLFPPTAAPSEQPKTPAADLAGKLQLRLQEYINRVLSSLSDLSKPLHIDAFAPGCNCLVVMQETMKADPDCMKPLIGPLLRAMHRLAKEHNQAPAAGLLSAKADQPAGLQPTQAMHGSGSWFMWNALNVAVPSALTLSADHRKHFLSTLVMLITGQSVRAGTTDPSILHLILTMLRKWLLDPGSAHLTAKELLVIIQRIAQLDRMHAIPVGLKPLWDKDFLALLYDTITLKGEDNEFGNEVFNRVERTFCCGLQSADPAIRKKFFRLYADRVPPSLFDRLRYIIQGQDWDFIAHTFWLKHGVAMLFDTLYLAEGITLAYNSAFVPSLFGSGEDPGAPSKLVPDAEPEPKEQPASDTVAQGQASGGAAGSAGSKQQLARSPAPNGGGPARLAVEALPDAVQVLLRQSVAFMQEQSSVGSESLVSCLIELVQGGAAVAHHLWVLLFPIVWSSLQKEQQTALAKPIIQLLAKEHHTRQAVALRPTVGQTLLEGISQSQPQPKIPAEMIKYMGRHVHAWHIAISMLEGHVVLFPTDMRCFDALCHLYRSLAEEDMAFGLWHRRAIADDTRVALALRQHGFLTQAQLQFLELMGRGVSGGSQGVTKNEMLLWHQQYLACCAELNQWDTVVEYAKVTDNCPLQIDAMVQLHDWQNLKAMVLPKAQIEDNADATIVRAQMHLQETQVVDVDRICKQAMHQSVQQWWNMPEGNPWSYAPVLHTFQRIVELQESWRIMVEFNTHGGAGQQYQEHKEICETWKLRTPNEWEPIQWWSQLLSWRNQVYNLTIRQFGALQSIAPNMHQMGYRDKAWSVNRLGCIARLHHQPEACVQIINTLYGFNAMEVQEAFVKVREQAKAFLQKSEDHMQGLNLINSTNLDYFQPQHQAEMINLKAQFFGALGDSDTAHGMFSEALTLWPLCWEAWMAWGKFCDSMFDKSNEACWLEFLATCYLQAIRLASTDARDLVPRLLQLLMVEPRGAEMLGRAVAQKAADLPGWIWLPWIPQLMTSLQRPEVAVARRILSAAAGSFPQQLYWHVRPSMLAMKDAAVKAVQDAKAQASARSAAAAPQQEAAAQGGPTPAERVEPATAREQQQGRPASPQIEKPIEVMAYEACRDVMEALRTKYSGPLQVLDAFMTEVGQRFSTRTEERLLAVVYTLQQRTYKTGLPANAAVPEVFKKELAGVCKACGSRDAASAGKLAHLQQQFAKDLDPGSPAAPQTLGEMTDRLKGWRMLLESVIDHEYPLVMKMEVEAPMLIDMSLEEMEMPGQHLPAPDAPDVVYCDRLGSNIQVVRRNSNSYRRVTLHGSDGSLRTFLIQSSQTTTGSEERIQALLRNANTRLLAHPESRRRLLQLKAPAVLVPYQGVRMVEDDVSIVPLSDAYDTHCARYGREADAPMLAFKARCCTPEGITSDPKLRLEAYQEVVEKGVTENIFSQFMYKTMVENNLSMWVIKKQFALSAAMSAVGCHTLLLTGRAPSKLLVSRSMGTITHADLISTYDSRFQLERGHETVPFRLTRNMQSFIGPQGMEGMVVCAITAAAQALQAEQGTTASIVALFFRDDILAWAARRSGARCIAALNASLKTTQLETCVAWNTATAMNRMTTMAPTREGHPQQGTRALVAEAVSPANLCRMCPTWQPWL</sequence>
<keyword evidence="7" id="KW-1185">Reference proteome</keyword>
<dbReference type="PROSITE" id="PS51189">
    <property type="entry name" value="FAT"/>
    <property type="match status" value="1"/>
</dbReference>
<dbReference type="PANTHER" id="PTHR11139:SF1">
    <property type="entry name" value="TRANSFORMATION_TRANSCRIPTION DOMAIN-ASSOCIATED PROTEIN"/>
    <property type="match status" value="1"/>
</dbReference>
<dbReference type="CDD" id="cd05163">
    <property type="entry name" value="PIKK_TRRAP"/>
    <property type="match status" value="1"/>
</dbReference>
<dbReference type="InterPro" id="IPR000403">
    <property type="entry name" value="PI3/4_kinase_cat_dom"/>
</dbReference>
<evidence type="ECO:0000313" key="7">
    <source>
        <dbReference type="Proteomes" id="UP000239649"/>
    </source>
</evidence>
<dbReference type="SMART" id="SM01343">
    <property type="entry name" value="FATC"/>
    <property type="match status" value="1"/>
</dbReference>
<evidence type="ECO:0000313" key="6">
    <source>
        <dbReference type="EMBL" id="PSC68760.1"/>
    </source>
</evidence>
<feature type="domain" description="FATC" evidence="5">
    <location>
        <begin position="3721"/>
        <end position="3754"/>
    </location>
</feature>
<feature type="compositionally biased region" description="Low complexity" evidence="2">
    <location>
        <begin position="3174"/>
        <end position="3189"/>
    </location>
</feature>
<dbReference type="PROSITE" id="PS51190">
    <property type="entry name" value="FATC"/>
    <property type="match status" value="1"/>
</dbReference>
<dbReference type="InterPro" id="IPR046805">
    <property type="entry name" value="Tra1_ring"/>
</dbReference>
<dbReference type="InterPro" id="IPR011009">
    <property type="entry name" value="Kinase-like_dom_sf"/>
</dbReference>
<feature type="domain" description="PI3K/PI4K catalytic" evidence="3">
    <location>
        <begin position="3400"/>
        <end position="3721"/>
    </location>
</feature>
<dbReference type="InterPro" id="IPR036940">
    <property type="entry name" value="PI3/4_kinase_cat_sf"/>
</dbReference>
<dbReference type="Pfam" id="PF02259">
    <property type="entry name" value="FAT"/>
    <property type="match status" value="1"/>
</dbReference>
<dbReference type="STRING" id="554055.A0A2P6V3U7"/>
<protein>
    <submittedName>
        <fullName evidence="6">Transformation transcription domain-associated</fullName>
    </submittedName>
</protein>
<dbReference type="InterPro" id="IPR050517">
    <property type="entry name" value="DDR_Repair_Kinase"/>
</dbReference>
<evidence type="ECO:0000259" key="4">
    <source>
        <dbReference type="PROSITE" id="PS51189"/>
    </source>
</evidence>
<evidence type="ECO:0000256" key="2">
    <source>
        <dbReference type="SAM" id="MobiDB-lite"/>
    </source>
</evidence>
<dbReference type="Pfam" id="PF00454">
    <property type="entry name" value="PI3_PI4_kinase"/>
    <property type="match status" value="1"/>
</dbReference>
<dbReference type="Proteomes" id="UP000239649">
    <property type="component" value="Unassembled WGS sequence"/>
</dbReference>
<dbReference type="PROSITE" id="PS50290">
    <property type="entry name" value="PI3_4_KINASE_3"/>
    <property type="match status" value="1"/>
</dbReference>
<dbReference type="SUPFAM" id="SSF56112">
    <property type="entry name" value="Protein kinase-like (PK-like)"/>
    <property type="match status" value="1"/>
</dbReference>
<dbReference type="SMART" id="SM00146">
    <property type="entry name" value="PI3Kc"/>
    <property type="match status" value="1"/>
</dbReference>
<feature type="region of interest" description="Disordered" evidence="2">
    <location>
        <begin position="3174"/>
        <end position="3216"/>
    </location>
</feature>
<dbReference type="InterPro" id="IPR003151">
    <property type="entry name" value="PIK-rel_kinase_FAT"/>
</dbReference>
<reference evidence="6 7" key="1">
    <citation type="journal article" date="2018" name="Plant J.">
        <title>Genome sequences of Chlorella sorokiniana UTEX 1602 and Micractinium conductrix SAG 241.80: implications to maltose excretion by a green alga.</title>
        <authorList>
            <person name="Arriola M.B."/>
            <person name="Velmurugan N."/>
            <person name="Zhang Y."/>
            <person name="Plunkett M.H."/>
            <person name="Hondzo H."/>
            <person name="Barney B.M."/>
        </authorList>
    </citation>
    <scope>NUCLEOTIDE SEQUENCE [LARGE SCALE GENOMIC DNA]</scope>
    <source>
        <strain evidence="6 7">SAG 241.80</strain>
    </source>
</reference>
<dbReference type="GO" id="GO:0006355">
    <property type="term" value="P:regulation of DNA-templated transcription"/>
    <property type="evidence" value="ECO:0007669"/>
    <property type="project" value="TreeGrafter"/>
</dbReference>
<evidence type="ECO:0000259" key="5">
    <source>
        <dbReference type="PROSITE" id="PS51190"/>
    </source>
</evidence>
<organism evidence="6 7">
    <name type="scientific">Micractinium conductrix</name>
    <dbReference type="NCBI Taxonomy" id="554055"/>
    <lineage>
        <taxon>Eukaryota</taxon>
        <taxon>Viridiplantae</taxon>
        <taxon>Chlorophyta</taxon>
        <taxon>core chlorophytes</taxon>
        <taxon>Trebouxiophyceae</taxon>
        <taxon>Chlorellales</taxon>
        <taxon>Chlorellaceae</taxon>
        <taxon>Chlorella clade</taxon>
        <taxon>Micractinium</taxon>
    </lineage>
</organism>
<evidence type="ECO:0000259" key="3">
    <source>
        <dbReference type="PROSITE" id="PS50290"/>
    </source>
</evidence>
<evidence type="ECO:0000256" key="1">
    <source>
        <dbReference type="ARBA" id="ARBA00007234"/>
    </source>
</evidence>
<dbReference type="EMBL" id="LHPF02000033">
    <property type="protein sequence ID" value="PSC68760.1"/>
    <property type="molecule type" value="Genomic_DNA"/>
</dbReference>
<dbReference type="GO" id="GO:0000124">
    <property type="term" value="C:SAGA complex"/>
    <property type="evidence" value="ECO:0007669"/>
    <property type="project" value="TreeGrafter"/>
</dbReference>
<gene>
    <name evidence="6" type="ORF">C2E20_7693</name>
</gene>
<feature type="compositionally biased region" description="Low complexity" evidence="2">
    <location>
        <begin position="1950"/>
        <end position="1969"/>
    </location>
</feature>
<dbReference type="InterPro" id="IPR016024">
    <property type="entry name" value="ARM-type_fold"/>
</dbReference>
<dbReference type="Pfam" id="PF20206">
    <property type="entry name" value="Tra1_ring"/>
    <property type="match status" value="3"/>
</dbReference>
<feature type="region of interest" description="Disordered" evidence="2">
    <location>
        <begin position="1919"/>
        <end position="1982"/>
    </location>
</feature>
<comment type="similarity">
    <text evidence="1">Belongs to the PI3/PI4-kinase family. TRA1 subfamily.</text>
</comment>
<feature type="region of interest" description="Disordered" evidence="2">
    <location>
        <begin position="2456"/>
        <end position="2511"/>
    </location>
</feature>
<dbReference type="SUPFAM" id="SSF48371">
    <property type="entry name" value="ARM repeat"/>
    <property type="match status" value="2"/>
</dbReference>
<dbReference type="InterPro" id="IPR003152">
    <property type="entry name" value="FATC_dom"/>
</dbReference>
<dbReference type="GO" id="GO:0035267">
    <property type="term" value="C:NuA4 histone acetyltransferase complex"/>
    <property type="evidence" value="ECO:0007669"/>
    <property type="project" value="TreeGrafter"/>
</dbReference>
<dbReference type="OrthoDB" id="5570127at2759"/>
<comment type="caution">
    <text evidence="6">The sequence shown here is derived from an EMBL/GenBank/DDBJ whole genome shotgun (WGS) entry which is preliminary data.</text>
</comment>
<dbReference type="InterPro" id="IPR014009">
    <property type="entry name" value="PIK_FAT"/>
</dbReference>
<dbReference type="Gene3D" id="1.10.1070.11">
    <property type="entry name" value="Phosphatidylinositol 3-/4-kinase, catalytic domain"/>
    <property type="match status" value="1"/>
</dbReference>
<dbReference type="GO" id="GO:0005634">
    <property type="term" value="C:nucleus"/>
    <property type="evidence" value="ECO:0007669"/>
    <property type="project" value="TreeGrafter"/>
</dbReference>
<accession>A0A2P6V3U7</accession>
<dbReference type="Pfam" id="PF20175">
    <property type="entry name" value="Tra1_central"/>
    <property type="match status" value="1"/>
</dbReference>